<gene>
    <name evidence="1" type="ORF">ACFSQJ_10290</name>
</gene>
<protein>
    <submittedName>
        <fullName evidence="1">Uncharacterized protein</fullName>
    </submittedName>
</protein>
<sequence>MENSLGRNLKVHIKTEDEIMLKQAHEKAKELQTAQFKKLLWTFGKTYFNRMDRPFIVDKDNRQFLDVISQYFSNNPSFEKATGGELRKGLLVYGPCGTGKSSVFDIIGSIGKHYQHKSLWFRNVSVHTVVSEFNSLGEKVIEKYSKGTVHFEDLGTEKIAQSWGIKENLFERLLQIRYNIFKENGTKTYITTNLSTRSLEAMYGAQVYDRIFEMFNFIELGGGSRRR</sequence>
<reference evidence="2" key="1">
    <citation type="journal article" date="2019" name="Int. J. Syst. Evol. Microbiol.">
        <title>The Global Catalogue of Microorganisms (GCM) 10K type strain sequencing project: providing services to taxonomists for standard genome sequencing and annotation.</title>
        <authorList>
            <consortium name="The Broad Institute Genomics Platform"/>
            <consortium name="The Broad Institute Genome Sequencing Center for Infectious Disease"/>
            <person name="Wu L."/>
            <person name="Ma J."/>
        </authorList>
    </citation>
    <scope>NUCLEOTIDE SEQUENCE [LARGE SCALE GENOMIC DNA]</scope>
    <source>
        <strain evidence="2">KCTC 52368</strain>
    </source>
</reference>
<dbReference type="Gene3D" id="3.40.50.300">
    <property type="entry name" value="P-loop containing nucleotide triphosphate hydrolases"/>
    <property type="match status" value="1"/>
</dbReference>
<evidence type="ECO:0000313" key="2">
    <source>
        <dbReference type="Proteomes" id="UP001597526"/>
    </source>
</evidence>
<keyword evidence="2" id="KW-1185">Reference proteome</keyword>
<dbReference type="InterPro" id="IPR027417">
    <property type="entry name" value="P-loop_NTPase"/>
</dbReference>
<accession>A0ABW5MWC2</accession>
<dbReference type="SUPFAM" id="SSF52540">
    <property type="entry name" value="P-loop containing nucleoside triphosphate hydrolases"/>
    <property type="match status" value="1"/>
</dbReference>
<comment type="caution">
    <text evidence="1">The sequence shown here is derived from an EMBL/GenBank/DDBJ whole genome shotgun (WGS) entry which is preliminary data.</text>
</comment>
<evidence type="ECO:0000313" key="1">
    <source>
        <dbReference type="EMBL" id="MFD2587321.1"/>
    </source>
</evidence>
<organism evidence="1 2">
    <name type="scientific">Croceitalea marina</name>
    <dbReference type="NCBI Taxonomy" id="1775166"/>
    <lineage>
        <taxon>Bacteria</taxon>
        <taxon>Pseudomonadati</taxon>
        <taxon>Bacteroidota</taxon>
        <taxon>Flavobacteriia</taxon>
        <taxon>Flavobacteriales</taxon>
        <taxon>Flavobacteriaceae</taxon>
        <taxon>Croceitalea</taxon>
    </lineage>
</organism>
<dbReference type="Proteomes" id="UP001597526">
    <property type="component" value="Unassembled WGS sequence"/>
</dbReference>
<dbReference type="RefSeq" id="WP_339142026.1">
    <property type="nucleotide sequence ID" value="NZ_JBHULB010000013.1"/>
</dbReference>
<name>A0ABW5MWC2_9FLAO</name>
<dbReference type="EMBL" id="JBHULB010000013">
    <property type="protein sequence ID" value="MFD2587321.1"/>
    <property type="molecule type" value="Genomic_DNA"/>
</dbReference>
<proteinExistence type="predicted"/>